<dbReference type="AlphaFoldDB" id="A0A9N8EN73"/>
<protein>
    <submittedName>
        <fullName evidence="3">Uncharacterized protein</fullName>
    </submittedName>
</protein>
<dbReference type="OrthoDB" id="46973at2759"/>
<sequence length="350" mass="37745">MSSFQRAMFLGGVPSLFMFVSTCIGLGREVPDDISGALQHFAAGVLLCTVGTELLPEIVDAEGWMENIAACIGFFLGVAVLILIGMFAPEETGLEPALGESPRHNEHKDENCANADDDVDDIFRLREMKFVIAGRKFRQRQTLRTFGGRFVLNRSMSLDSSLPAMDENEPLLFEDLSSSYMENRPSKPKDTAPKKEAREPMMMKQFPLSFVFAVAIDSALDGLLIGIASAAGPSAGPMMSASLSVEMSFLGITLATTLSGQPFSRASIAALVGPLCLVMAAGLGGMMADTLSHNPVAFVGMISFGASALLFMVAEELLLDAHEDGEHVWWVDLQLYTGFFASIIARKLAR</sequence>
<accession>A0A9N8EN73</accession>
<feature type="transmembrane region" description="Helical" evidence="1">
    <location>
        <begin position="266"/>
        <end position="284"/>
    </location>
</feature>
<evidence type="ECO:0000256" key="1">
    <source>
        <dbReference type="SAM" id="Phobius"/>
    </source>
</evidence>
<evidence type="ECO:0000256" key="2">
    <source>
        <dbReference type="SAM" id="SignalP"/>
    </source>
</evidence>
<evidence type="ECO:0000313" key="3">
    <source>
        <dbReference type="EMBL" id="CAB9524207.1"/>
    </source>
</evidence>
<dbReference type="Proteomes" id="UP001153069">
    <property type="component" value="Unassembled WGS sequence"/>
</dbReference>
<keyword evidence="1" id="KW-0812">Transmembrane</keyword>
<feature type="transmembrane region" description="Helical" evidence="1">
    <location>
        <begin position="327"/>
        <end position="345"/>
    </location>
</feature>
<organism evidence="3 4">
    <name type="scientific">Seminavis robusta</name>
    <dbReference type="NCBI Taxonomy" id="568900"/>
    <lineage>
        <taxon>Eukaryota</taxon>
        <taxon>Sar</taxon>
        <taxon>Stramenopiles</taxon>
        <taxon>Ochrophyta</taxon>
        <taxon>Bacillariophyta</taxon>
        <taxon>Bacillariophyceae</taxon>
        <taxon>Bacillariophycidae</taxon>
        <taxon>Naviculales</taxon>
        <taxon>Naviculaceae</taxon>
        <taxon>Seminavis</taxon>
    </lineage>
</organism>
<comment type="caution">
    <text evidence="3">The sequence shown here is derived from an EMBL/GenBank/DDBJ whole genome shotgun (WGS) entry which is preliminary data.</text>
</comment>
<keyword evidence="2" id="KW-0732">Signal</keyword>
<keyword evidence="1" id="KW-0472">Membrane</keyword>
<feature type="transmembrane region" description="Helical" evidence="1">
    <location>
        <begin position="68"/>
        <end position="88"/>
    </location>
</feature>
<evidence type="ECO:0000313" key="4">
    <source>
        <dbReference type="Proteomes" id="UP001153069"/>
    </source>
</evidence>
<keyword evidence="1" id="KW-1133">Transmembrane helix</keyword>
<feature type="transmembrane region" description="Helical" evidence="1">
    <location>
        <begin position="296"/>
        <end position="315"/>
    </location>
</feature>
<proteinExistence type="predicted"/>
<feature type="chain" id="PRO_5040133744" evidence="2">
    <location>
        <begin position="26"/>
        <end position="350"/>
    </location>
</feature>
<feature type="signal peptide" evidence="2">
    <location>
        <begin position="1"/>
        <end position="25"/>
    </location>
</feature>
<dbReference type="EMBL" id="CAICTM010001505">
    <property type="protein sequence ID" value="CAB9524207.1"/>
    <property type="molecule type" value="Genomic_DNA"/>
</dbReference>
<keyword evidence="4" id="KW-1185">Reference proteome</keyword>
<feature type="transmembrane region" description="Helical" evidence="1">
    <location>
        <begin position="208"/>
        <end position="231"/>
    </location>
</feature>
<name>A0A9N8EN73_9STRA</name>
<reference evidence="3" key="1">
    <citation type="submission" date="2020-06" db="EMBL/GenBank/DDBJ databases">
        <authorList>
            <consortium name="Plant Systems Biology data submission"/>
        </authorList>
    </citation>
    <scope>NUCLEOTIDE SEQUENCE</scope>
    <source>
        <strain evidence="3">D6</strain>
    </source>
</reference>
<gene>
    <name evidence="3" type="ORF">SEMRO_1507_G278380.1</name>
</gene>